<dbReference type="Pfam" id="PF00069">
    <property type="entry name" value="Pkinase"/>
    <property type="match status" value="2"/>
</dbReference>
<dbReference type="SUPFAM" id="SSF50729">
    <property type="entry name" value="PH domain-like"/>
    <property type="match status" value="1"/>
</dbReference>
<dbReference type="EMBL" id="BEYU01000144">
    <property type="protein sequence ID" value="GBG33108.1"/>
    <property type="molecule type" value="Genomic_DNA"/>
</dbReference>
<dbReference type="InterPro" id="IPR000719">
    <property type="entry name" value="Prot_kinase_dom"/>
</dbReference>
<dbReference type="AlphaFoldDB" id="A0A2R5GTN0"/>
<dbReference type="GO" id="GO:0035556">
    <property type="term" value="P:intracellular signal transduction"/>
    <property type="evidence" value="ECO:0007669"/>
    <property type="project" value="TreeGrafter"/>
</dbReference>
<evidence type="ECO:0000256" key="4">
    <source>
        <dbReference type="ARBA" id="ARBA00022741"/>
    </source>
</evidence>
<dbReference type="Pfam" id="PF14593">
    <property type="entry name" value="PH_3"/>
    <property type="match status" value="1"/>
</dbReference>
<evidence type="ECO:0000256" key="10">
    <source>
        <dbReference type="SAM" id="MobiDB-lite"/>
    </source>
</evidence>
<feature type="domain" description="Protein kinase" evidence="11">
    <location>
        <begin position="1"/>
        <end position="358"/>
    </location>
</feature>
<keyword evidence="13" id="KW-1185">Reference proteome</keyword>
<evidence type="ECO:0000256" key="6">
    <source>
        <dbReference type="ARBA" id="ARBA00022840"/>
    </source>
</evidence>
<comment type="catalytic activity">
    <reaction evidence="7">
        <text>L-threonyl-[protein] + ATP = O-phospho-L-threonyl-[protein] + ADP + H(+)</text>
        <dbReference type="Rhea" id="RHEA:46608"/>
        <dbReference type="Rhea" id="RHEA-COMP:11060"/>
        <dbReference type="Rhea" id="RHEA-COMP:11605"/>
        <dbReference type="ChEBI" id="CHEBI:15378"/>
        <dbReference type="ChEBI" id="CHEBI:30013"/>
        <dbReference type="ChEBI" id="CHEBI:30616"/>
        <dbReference type="ChEBI" id="CHEBI:61977"/>
        <dbReference type="ChEBI" id="CHEBI:456216"/>
        <dbReference type="EC" id="2.7.11.1"/>
    </reaction>
</comment>
<evidence type="ECO:0000256" key="5">
    <source>
        <dbReference type="ARBA" id="ARBA00022777"/>
    </source>
</evidence>
<proteinExistence type="predicted"/>
<dbReference type="Gene3D" id="1.10.510.10">
    <property type="entry name" value="Transferase(Phosphotransferase) domain 1"/>
    <property type="match status" value="1"/>
</dbReference>
<dbReference type="InterPro" id="IPR011993">
    <property type="entry name" value="PH-like_dom_sf"/>
</dbReference>
<dbReference type="SUPFAM" id="SSF56112">
    <property type="entry name" value="Protein kinase-like (PK-like)"/>
    <property type="match status" value="1"/>
</dbReference>
<keyword evidence="4 9" id="KW-0547">Nucleotide-binding</keyword>
<feature type="binding site" evidence="9">
    <location>
        <position position="38"/>
    </location>
    <ligand>
        <name>ATP</name>
        <dbReference type="ChEBI" id="CHEBI:30616"/>
    </ligand>
</feature>
<dbReference type="PANTHER" id="PTHR24356">
    <property type="entry name" value="SERINE/THREONINE-PROTEIN KINASE"/>
    <property type="match status" value="1"/>
</dbReference>
<evidence type="ECO:0000256" key="1">
    <source>
        <dbReference type="ARBA" id="ARBA00012513"/>
    </source>
</evidence>
<dbReference type="SMART" id="SM00220">
    <property type="entry name" value="S_TKc"/>
    <property type="match status" value="1"/>
</dbReference>
<comment type="catalytic activity">
    <reaction evidence="8">
        <text>L-seryl-[protein] + ATP = O-phospho-L-seryl-[protein] + ADP + H(+)</text>
        <dbReference type="Rhea" id="RHEA:17989"/>
        <dbReference type="Rhea" id="RHEA-COMP:9863"/>
        <dbReference type="Rhea" id="RHEA-COMP:11604"/>
        <dbReference type="ChEBI" id="CHEBI:15378"/>
        <dbReference type="ChEBI" id="CHEBI:29999"/>
        <dbReference type="ChEBI" id="CHEBI:30616"/>
        <dbReference type="ChEBI" id="CHEBI:83421"/>
        <dbReference type="ChEBI" id="CHEBI:456216"/>
        <dbReference type="EC" id="2.7.11.1"/>
    </reaction>
</comment>
<evidence type="ECO:0000313" key="12">
    <source>
        <dbReference type="EMBL" id="GBG33108.1"/>
    </source>
</evidence>
<dbReference type="InterPro" id="IPR017441">
    <property type="entry name" value="Protein_kinase_ATP_BS"/>
</dbReference>
<evidence type="ECO:0000313" key="13">
    <source>
        <dbReference type="Proteomes" id="UP000241890"/>
    </source>
</evidence>
<comment type="caution">
    <text evidence="12">The sequence shown here is derived from an EMBL/GenBank/DDBJ whole genome shotgun (WGS) entry which is preliminary data.</text>
</comment>
<dbReference type="PROSITE" id="PS50011">
    <property type="entry name" value="PROTEIN_KINASE_DOM"/>
    <property type="match status" value="1"/>
</dbReference>
<evidence type="ECO:0000259" key="11">
    <source>
        <dbReference type="PROSITE" id="PS50011"/>
    </source>
</evidence>
<dbReference type="PROSITE" id="PS00107">
    <property type="entry name" value="PROTEIN_KINASE_ATP"/>
    <property type="match status" value="1"/>
</dbReference>
<keyword evidence="5 12" id="KW-0418">Kinase</keyword>
<dbReference type="OrthoDB" id="347657at2759"/>
<evidence type="ECO:0000256" key="9">
    <source>
        <dbReference type="PROSITE-ProRule" id="PRU10141"/>
    </source>
</evidence>
<feature type="compositionally biased region" description="Low complexity" evidence="10">
    <location>
        <begin position="164"/>
        <end position="191"/>
    </location>
</feature>
<gene>
    <name evidence="12" type="ORF">FCC1311_093322</name>
</gene>
<keyword evidence="3" id="KW-0808">Transferase</keyword>
<sequence length="581" mass="63693">MVGKLLGEGAYARVHVCKLKSSNELYAVKVMEKRFIVKEGKVNFVNMEKKVLSLVDHALIAKLYFSFHDSRYLYLVIDLCKGGELQRLIRFRADEHRKRSGIVNRACSLKETKFYITETVAAVQHLHTMGFIHRDLKPDNLLITESGHVKLTDFGTVKDERGLQASQPTSQQQQQQQQQQSQQQKQQQDQQHPGKAPSRGAAAGTRRGTFCGTAEYVSPEVLSDQDPSVAADLWALGCMIFQMLIGRPPFRGGSEYFTFQLIMGHGKELEFPKVEYAPTDADAADAPGHLQPGDDSSGDQEAIDDTLALREARALVNALLRPDPLQRLGAGQNCTPFCPLYNADSPNGPLALRSHAFFAGVEWDNLADQPAPPLPYATDIPAPTFDGASDDWMMAGDITELEMAAALEMTQASPVLESPLAVASASTPSSSAATSLLSPPGELGIVNDSPVGMVSPGSGMPLDPNLLNSTSSGGRTVVGELSQFLKPNERIVLDGLVVKRKSLFHTNTRHLILTDLPRFLYVDPVKVILKGEIAIEKSVFIQVKNSKTFDIVTPKRTFHMTDLMSQAKRWQAAFDQVHSGV</sequence>
<evidence type="ECO:0000256" key="2">
    <source>
        <dbReference type="ARBA" id="ARBA00022527"/>
    </source>
</evidence>
<protein>
    <recommendedName>
        <fullName evidence="1">non-specific serine/threonine protein kinase</fullName>
        <ecNumber evidence="1">2.7.11.1</ecNumber>
    </recommendedName>
</protein>
<accession>A0A2R5GTN0</accession>
<reference evidence="12 13" key="1">
    <citation type="submission" date="2017-12" db="EMBL/GenBank/DDBJ databases">
        <title>Sequencing, de novo assembly and annotation of complete genome of a new Thraustochytrid species, strain FCC1311.</title>
        <authorList>
            <person name="Sedici K."/>
            <person name="Godart F."/>
            <person name="Aiese Cigliano R."/>
            <person name="Sanseverino W."/>
            <person name="Barakat M."/>
            <person name="Ortet P."/>
            <person name="Marechal E."/>
            <person name="Cagnac O."/>
            <person name="Amato A."/>
        </authorList>
    </citation>
    <scope>NUCLEOTIDE SEQUENCE [LARGE SCALE GENOMIC DNA]</scope>
</reference>
<dbReference type="PANTHER" id="PTHR24356:SF163">
    <property type="entry name" value="3-PHOSPHOINOSITIDE-DEPENDENT PROTEIN KINASE 1-RELATED"/>
    <property type="match status" value="1"/>
</dbReference>
<dbReference type="InterPro" id="IPR011009">
    <property type="entry name" value="Kinase-like_dom_sf"/>
</dbReference>
<dbReference type="InterPro" id="IPR033931">
    <property type="entry name" value="PDK1-typ_PH"/>
</dbReference>
<dbReference type="GO" id="GO:0005524">
    <property type="term" value="F:ATP binding"/>
    <property type="evidence" value="ECO:0007669"/>
    <property type="project" value="UniProtKB-UniRule"/>
</dbReference>
<feature type="region of interest" description="Disordered" evidence="10">
    <location>
        <begin position="162"/>
        <end position="205"/>
    </location>
</feature>
<evidence type="ECO:0000256" key="7">
    <source>
        <dbReference type="ARBA" id="ARBA00047899"/>
    </source>
</evidence>
<dbReference type="Proteomes" id="UP000241890">
    <property type="component" value="Unassembled WGS sequence"/>
</dbReference>
<dbReference type="InterPro" id="IPR050236">
    <property type="entry name" value="Ser_Thr_kinase_AGC"/>
</dbReference>
<keyword evidence="2" id="KW-0723">Serine/threonine-protein kinase</keyword>
<dbReference type="Gene3D" id="3.30.200.20">
    <property type="entry name" value="Phosphorylase Kinase, domain 1"/>
    <property type="match status" value="1"/>
</dbReference>
<name>A0A2R5GTN0_9STRA</name>
<dbReference type="InParanoid" id="A0A2R5GTN0"/>
<organism evidence="12 13">
    <name type="scientific">Hondaea fermentalgiana</name>
    <dbReference type="NCBI Taxonomy" id="2315210"/>
    <lineage>
        <taxon>Eukaryota</taxon>
        <taxon>Sar</taxon>
        <taxon>Stramenopiles</taxon>
        <taxon>Bigyra</taxon>
        <taxon>Labyrinthulomycetes</taxon>
        <taxon>Thraustochytrida</taxon>
        <taxon>Thraustochytriidae</taxon>
        <taxon>Hondaea</taxon>
    </lineage>
</organism>
<feature type="region of interest" description="Disordered" evidence="10">
    <location>
        <begin position="280"/>
        <end position="301"/>
    </location>
</feature>
<dbReference type="EC" id="2.7.11.1" evidence="1"/>
<dbReference type="GO" id="GO:0004674">
    <property type="term" value="F:protein serine/threonine kinase activity"/>
    <property type="evidence" value="ECO:0007669"/>
    <property type="project" value="UniProtKB-KW"/>
</dbReference>
<dbReference type="InterPro" id="IPR008271">
    <property type="entry name" value="Ser/Thr_kinase_AS"/>
</dbReference>
<keyword evidence="6 9" id="KW-0067">ATP-binding</keyword>
<evidence type="ECO:0000256" key="3">
    <source>
        <dbReference type="ARBA" id="ARBA00022679"/>
    </source>
</evidence>
<dbReference type="Gene3D" id="2.30.29.30">
    <property type="entry name" value="Pleckstrin-homology domain (PH domain)/Phosphotyrosine-binding domain (PTB)"/>
    <property type="match status" value="1"/>
</dbReference>
<dbReference type="PROSITE" id="PS00108">
    <property type="entry name" value="PROTEIN_KINASE_ST"/>
    <property type="match status" value="1"/>
</dbReference>
<evidence type="ECO:0000256" key="8">
    <source>
        <dbReference type="ARBA" id="ARBA00048679"/>
    </source>
</evidence>